<dbReference type="STRING" id="1122930.SAMN02745168_0762"/>
<feature type="compositionally biased region" description="Polar residues" evidence="2">
    <location>
        <begin position="701"/>
        <end position="710"/>
    </location>
</feature>
<accession>A0A1W1YXX1</accession>
<sequence length="1859" mass="203223">MAKKPSLNEIHTPVKPTLDDIHSASSPVISSAPQGYQQLNISNSVVSTGDEHTKYSNALHSFRTSEQFDRENAQLDALKKQSAAAAQSEDFYIQAGRQDLADAEKAKSVSIGKQIADVVYKRDQTGADAYYQEQDSTRKSMEQVQNDNSFLKYASKGKQSEDNKVEYAATHGGSDDPTKYDPNVIGAVSEDIKYQYMTDAERNVYAYYIGKGETDKANQYLGTIDRELNARKAQSVYGRELEKSSKNKAYAVVNNLLNSKLSVGGTLYAGAQALSNAVTGKYVPIDPNSPAMLPAIKEQATRAGITKDMTPTQAFLANVGISIGQSASSLPFGVAGLASMAGAASGAQALQSAQSGGSAAQVFSDSAVTGAVEYLTEKLPFENLLKLAKTPTKLISKAGVVQILKQAGIEASEEVVSQYTETLADMAIMGDKSQYAQYVQDLVDSGVSKSEASKRANTEFFATQPVLSALGGALSGGIMGAGATAIGNITQGPTIAQDSRTDVPNAVQAEPAKTAQETIKEVTPTVKTNNVSERQSDVGTIGDTQKWIQSVMYEGKSPYSVLKENIKTGDGNFAGYLFSTNRHSFGPYYELTIRTKDGRIKEISGNSNVKTPKDAVIDFISNDLRNFTSTGTKSQPSNIVDSLQAGDTLTLPSGVSGTVSKKTKTSIYFEFDNGGKAEAKLDGSVGSVILNRINNGEIKINSNKNGSASPVTPAESEVGGNARSSSVSETILSQNPPNVDENQTGVRENTYGDDYGGTSVGAAESRYAIRDRAIAEIQQAAKDGIVDKFDINNLISAEREVAKYEKELALWEQKIDTAEKLSQQKAKFQDKLADQKAEFKDATERSKYVEMYRRLLDQADAAHEKAIAVAKENAKGNVRLERAIDHYKEIIEHQRIRRSESAQRSKLLSLVHGLNKMKLSPDVKSQVRSLIGDIDTTAKGMTEKTELNLRNLKAEYESAKQNDPDFIPNKKTEEMIARLDRKKIADMDINDVQELTEVLRGVKYEIKTAKKEVGVERAREIKKVAEGSISEIESAKGSKSSGPSMLINGYNSQSLSPGRMFKRLAGWKDGSFYSIYKQLENGQTKMLDFQMKATKSFDDFTSRNKKLFESWTGSKAQFIDTGIVAPNGTAVKITPAMRISLYLHSLNADNLRHINSGGITIPNPKLYLAGNLSDAYAKGTIIKLSPSQIKSITNSMTEQEGQFADLAYNYFNTISKNAINETSLELLGYELATVDDYFPINSNKNFTRSEFESLIHDGTIEGMGLLKSRVASSNPIVLEDVTSVLLRQIDNVSKYNGLAAPVRNFNKVYNATMPEYANSVKNALSQKWGKSASEYIEKMIADIQRPNGKVDGLSRTLMKLRGNFAQATLALNPSVTMKQVASLPTAAANLGWIPVSKSIVSGKVDYDLIDRYTPLLWYRRQGNSTTELGDVSQKQGLTKKLPALMNWVQSADVFTVGRIWKASEAYVDQNTELKAGTDEFYKSVAEVFNRTIYDTQPNYTLLQRPQVLRSDDQLVRSLTMFMTQRLQNYNMLVESVESMRSAKTEYKSNPTASNKQAAKTASQQFVRTISALAAGAAMISIINNAWRKVRGKEEEKFEKEMLSTISGSFLGGGELYSLLNSAITGDKWYDVEAPNISTINDLVNGILALSTSLNRVVGGVSDITGNGGSVLDYIKANPTILTSPLQELSVTIGTMFGVPVANVERYIIDIIGSVSPEFKASYSNIFILAGNSALGKSTGKDILSTFNIVLDNAVSLDDSVKQELYRLYQLGDSHDYSVLPKQPPISFEHGSETIKLSPSETMKFNEVYDEYVTRVLTAKLKSSSYKSESTEDKIKDIKTIYRDAYNQAKAKILEMRGID</sequence>
<dbReference type="OrthoDB" id="1950375at2"/>
<feature type="region of interest" description="Disordered" evidence="2">
    <location>
        <begin position="701"/>
        <end position="757"/>
    </location>
</feature>
<dbReference type="Proteomes" id="UP000192790">
    <property type="component" value="Unassembled WGS sequence"/>
</dbReference>
<dbReference type="EMBL" id="FWXW01000001">
    <property type="protein sequence ID" value="SMC40984.1"/>
    <property type="molecule type" value="Genomic_DNA"/>
</dbReference>
<evidence type="ECO:0000256" key="2">
    <source>
        <dbReference type="SAM" id="MobiDB-lite"/>
    </source>
</evidence>
<reference evidence="3 4" key="1">
    <citation type="submission" date="2017-04" db="EMBL/GenBank/DDBJ databases">
        <authorList>
            <person name="Afonso C.L."/>
            <person name="Miller P.J."/>
            <person name="Scott M.A."/>
            <person name="Spackman E."/>
            <person name="Goraichik I."/>
            <person name="Dimitrov K.M."/>
            <person name="Suarez D.L."/>
            <person name="Swayne D.E."/>
        </authorList>
    </citation>
    <scope>NUCLEOTIDE SEQUENCE [LARGE SCALE GENOMIC DNA]</scope>
    <source>
        <strain evidence="3 4">DSM 12816</strain>
    </source>
</reference>
<gene>
    <name evidence="3" type="ORF">SAMN02745168_0762</name>
</gene>
<evidence type="ECO:0000313" key="4">
    <source>
        <dbReference type="Proteomes" id="UP000192790"/>
    </source>
</evidence>
<dbReference type="RefSeq" id="WP_143806847.1">
    <property type="nucleotide sequence ID" value="NZ_FWXW01000001.1"/>
</dbReference>
<organism evidence="3 4">
    <name type="scientific">Papillibacter cinnamivorans DSM 12816</name>
    <dbReference type="NCBI Taxonomy" id="1122930"/>
    <lineage>
        <taxon>Bacteria</taxon>
        <taxon>Bacillati</taxon>
        <taxon>Bacillota</taxon>
        <taxon>Clostridia</taxon>
        <taxon>Eubacteriales</taxon>
        <taxon>Oscillospiraceae</taxon>
        <taxon>Papillibacter</taxon>
    </lineage>
</organism>
<proteinExistence type="predicted"/>
<feature type="compositionally biased region" description="Polar residues" evidence="2">
    <location>
        <begin position="722"/>
        <end position="747"/>
    </location>
</feature>
<feature type="compositionally biased region" description="Polar residues" evidence="2">
    <location>
        <begin position="23"/>
        <end position="32"/>
    </location>
</feature>
<keyword evidence="1" id="KW-0175">Coiled coil</keyword>
<feature type="coiled-coil region" evidence="1">
    <location>
        <begin position="794"/>
        <end position="845"/>
    </location>
</feature>
<evidence type="ECO:0000256" key="1">
    <source>
        <dbReference type="SAM" id="Coils"/>
    </source>
</evidence>
<protein>
    <submittedName>
        <fullName evidence="3">Uncharacterized protein</fullName>
    </submittedName>
</protein>
<feature type="region of interest" description="Disordered" evidence="2">
    <location>
        <begin position="1"/>
        <end position="32"/>
    </location>
</feature>
<name>A0A1W1YXX1_9FIRM</name>
<evidence type="ECO:0000313" key="3">
    <source>
        <dbReference type="EMBL" id="SMC40984.1"/>
    </source>
</evidence>
<keyword evidence="4" id="KW-1185">Reference proteome</keyword>